<dbReference type="GO" id="GO:0050660">
    <property type="term" value="F:flavin adenine dinucleotide binding"/>
    <property type="evidence" value="ECO:0007669"/>
    <property type="project" value="InterPro"/>
</dbReference>
<evidence type="ECO:0000256" key="2">
    <source>
        <dbReference type="ARBA" id="ARBA00009347"/>
    </source>
</evidence>
<evidence type="ECO:0000259" key="6">
    <source>
        <dbReference type="Pfam" id="PF00441"/>
    </source>
</evidence>
<feature type="domain" description="Acyl-CoA dehydrogenase/oxidase N-terminal" evidence="8">
    <location>
        <begin position="28"/>
        <end position="95"/>
    </location>
</feature>
<evidence type="ECO:0000256" key="3">
    <source>
        <dbReference type="ARBA" id="ARBA00022630"/>
    </source>
</evidence>
<keyword evidence="10" id="KW-1185">Reference proteome</keyword>
<dbReference type="PANTHER" id="PTHR43831:SF1">
    <property type="entry name" value="ISOBUTYRYL-COA DEHYDROGENASE, MITOCHONDRIAL"/>
    <property type="match status" value="1"/>
</dbReference>
<dbReference type="SUPFAM" id="SSF56645">
    <property type="entry name" value="Acyl-CoA dehydrogenase NM domain-like"/>
    <property type="match status" value="1"/>
</dbReference>
<gene>
    <name evidence="9" type="ORF">BJ969_002362</name>
</gene>
<keyword evidence="5" id="KW-0560">Oxidoreductase</keyword>
<evidence type="ECO:0000313" key="10">
    <source>
        <dbReference type="Proteomes" id="UP000580474"/>
    </source>
</evidence>
<dbReference type="Proteomes" id="UP000580474">
    <property type="component" value="Unassembled WGS sequence"/>
</dbReference>
<dbReference type="PIRSF" id="PIRSF016578">
    <property type="entry name" value="HsaA"/>
    <property type="match status" value="1"/>
</dbReference>
<feature type="domain" description="Acyl-CoA dehydrogenase/oxidase C-terminal" evidence="6">
    <location>
        <begin position="261"/>
        <end position="372"/>
    </location>
</feature>
<sequence>MTSATDDAPAARLARSAGTPEFTAALGRIAERAAEHDRDGTFPHEAFADLHATGALNLTLPTGAGGGGAGLAQVVPVVRAVGAADPSVALVLAMHLLNHVDLRAPGNPWPEHVRREVQRSSADGVALINALRVEPDLGTPARGGLPATTAERTADGWVLRGHKTYSTGIPGLRWLLVWARTDEPEPRVGAFLVPREAGNHRIERTWNHLGMRATRSDDVLFEGTPIPADHAVDLHRPDAPGRNAGVLGAWNPVVLSALYDGVARAARDWLVGYLNERTPANLGKPLASLPRFQQEVGRIETLLLSNASLLDSAARAVDEGEQSAGQAGLTKHAVTTNAIRAVELGIELIGNPGLSRNNPIERHYRNVLCSRIHTPQDDTALTAAGTAALTV</sequence>
<dbReference type="CDD" id="cd00567">
    <property type="entry name" value="ACAD"/>
    <property type="match status" value="1"/>
</dbReference>
<dbReference type="InterPro" id="IPR009075">
    <property type="entry name" value="AcylCo_DH/oxidase_C"/>
</dbReference>
<dbReference type="InterPro" id="IPR052547">
    <property type="entry name" value="Mito_Isobutyryl-CoADH"/>
</dbReference>
<evidence type="ECO:0000313" key="9">
    <source>
        <dbReference type="EMBL" id="MBB5069274.1"/>
    </source>
</evidence>
<feature type="domain" description="Acyl-CoA oxidase/dehydrogenase middle" evidence="7">
    <location>
        <begin position="134"/>
        <end position="222"/>
    </location>
</feature>
<evidence type="ECO:0000259" key="8">
    <source>
        <dbReference type="Pfam" id="PF02771"/>
    </source>
</evidence>
<dbReference type="Gene3D" id="1.10.540.10">
    <property type="entry name" value="Acyl-CoA dehydrogenase/oxidase, N-terminal domain"/>
    <property type="match status" value="1"/>
</dbReference>
<dbReference type="Pfam" id="PF02770">
    <property type="entry name" value="Acyl-CoA_dh_M"/>
    <property type="match status" value="1"/>
</dbReference>
<comment type="similarity">
    <text evidence="2 5">Belongs to the acyl-CoA dehydrogenase family.</text>
</comment>
<evidence type="ECO:0000256" key="5">
    <source>
        <dbReference type="RuleBase" id="RU362125"/>
    </source>
</evidence>
<dbReference type="RefSeq" id="WP_184478977.1">
    <property type="nucleotide sequence ID" value="NZ_JACHIV010000001.1"/>
</dbReference>
<dbReference type="InterPro" id="IPR013786">
    <property type="entry name" value="AcylCoA_DH/ox_N"/>
</dbReference>
<dbReference type="PANTHER" id="PTHR43831">
    <property type="entry name" value="ISOBUTYRYL-COA DEHYDROGENASE"/>
    <property type="match status" value="1"/>
</dbReference>
<proteinExistence type="inferred from homology"/>
<dbReference type="InterPro" id="IPR009100">
    <property type="entry name" value="AcylCoA_DH/oxidase_NM_dom_sf"/>
</dbReference>
<comment type="caution">
    <text evidence="9">The sequence shown here is derived from an EMBL/GenBank/DDBJ whole genome shotgun (WGS) entry which is preliminary data.</text>
</comment>
<dbReference type="SUPFAM" id="SSF47203">
    <property type="entry name" value="Acyl-CoA dehydrogenase C-terminal domain-like"/>
    <property type="match status" value="1"/>
</dbReference>
<dbReference type="Pfam" id="PF02771">
    <property type="entry name" value="Acyl-CoA_dh_N"/>
    <property type="match status" value="1"/>
</dbReference>
<dbReference type="AlphaFoldDB" id="A0A840NCE3"/>
<dbReference type="GO" id="GO:0016627">
    <property type="term" value="F:oxidoreductase activity, acting on the CH-CH group of donors"/>
    <property type="evidence" value="ECO:0007669"/>
    <property type="project" value="InterPro"/>
</dbReference>
<reference evidence="9 10" key="1">
    <citation type="submission" date="2020-08" db="EMBL/GenBank/DDBJ databases">
        <title>Sequencing the genomes of 1000 actinobacteria strains.</title>
        <authorList>
            <person name="Klenk H.-P."/>
        </authorList>
    </citation>
    <scope>NUCLEOTIDE SEQUENCE [LARGE SCALE GENOMIC DNA]</scope>
    <source>
        <strain evidence="9 10">DSM 45582</strain>
    </source>
</reference>
<dbReference type="Gene3D" id="2.40.110.10">
    <property type="entry name" value="Butyryl-CoA Dehydrogenase, subunit A, domain 2"/>
    <property type="match status" value="1"/>
</dbReference>
<accession>A0A840NCE3</accession>
<evidence type="ECO:0000259" key="7">
    <source>
        <dbReference type="Pfam" id="PF02770"/>
    </source>
</evidence>
<dbReference type="Gene3D" id="1.20.140.10">
    <property type="entry name" value="Butyryl-CoA Dehydrogenase, subunit A, domain 3"/>
    <property type="match status" value="1"/>
</dbReference>
<name>A0A840NCE3_9PSEU</name>
<evidence type="ECO:0000256" key="4">
    <source>
        <dbReference type="ARBA" id="ARBA00022827"/>
    </source>
</evidence>
<dbReference type="InterPro" id="IPR006091">
    <property type="entry name" value="Acyl-CoA_Oxase/DH_mid-dom"/>
</dbReference>
<dbReference type="InterPro" id="IPR046373">
    <property type="entry name" value="Acyl-CoA_Oxase/DH_mid-dom_sf"/>
</dbReference>
<keyword evidence="4 5" id="KW-0274">FAD</keyword>
<dbReference type="InterPro" id="IPR036250">
    <property type="entry name" value="AcylCo_DH-like_C"/>
</dbReference>
<dbReference type="EMBL" id="JACHIV010000001">
    <property type="protein sequence ID" value="MBB5069274.1"/>
    <property type="molecule type" value="Genomic_DNA"/>
</dbReference>
<organism evidence="9 10">
    <name type="scientific">Saccharopolyspora gloriosae</name>
    <dbReference type="NCBI Taxonomy" id="455344"/>
    <lineage>
        <taxon>Bacteria</taxon>
        <taxon>Bacillati</taxon>
        <taxon>Actinomycetota</taxon>
        <taxon>Actinomycetes</taxon>
        <taxon>Pseudonocardiales</taxon>
        <taxon>Pseudonocardiaceae</taxon>
        <taxon>Saccharopolyspora</taxon>
    </lineage>
</organism>
<comment type="cofactor">
    <cofactor evidence="1 5">
        <name>FAD</name>
        <dbReference type="ChEBI" id="CHEBI:57692"/>
    </cofactor>
</comment>
<evidence type="ECO:0000256" key="1">
    <source>
        <dbReference type="ARBA" id="ARBA00001974"/>
    </source>
</evidence>
<dbReference type="Pfam" id="PF00441">
    <property type="entry name" value="Acyl-CoA_dh_1"/>
    <property type="match status" value="1"/>
</dbReference>
<protein>
    <submittedName>
        <fullName evidence="9">Alkylation response protein AidB-like acyl-CoA dehydrogenase</fullName>
    </submittedName>
</protein>
<keyword evidence="3 5" id="KW-0285">Flavoprotein</keyword>
<dbReference type="InterPro" id="IPR037069">
    <property type="entry name" value="AcylCoA_DH/ox_N_sf"/>
</dbReference>